<keyword evidence="1" id="KW-0328">Glycosyltransferase</keyword>
<dbReference type="PANTHER" id="PTHR12526:SF629">
    <property type="entry name" value="TEICHURONIC ACID BIOSYNTHESIS GLYCOSYLTRANSFERASE TUAH-RELATED"/>
    <property type="match status" value="1"/>
</dbReference>
<dbReference type="Pfam" id="PF00534">
    <property type="entry name" value="Glycos_transf_1"/>
    <property type="match status" value="1"/>
</dbReference>
<dbReference type="Proteomes" id="UP000231157">
    <property type="component" value="Unassembled WGS sequence"/>
</dbReference>
<protein>
    <submittedName>
        <fullName evidence="4">Glycosyl transferase family 1</fullName>
    </submittedName>
</protein>
<dbReference type="EMBL" id="PFAZ01000009">
    <property type="protein sequence ID" value="PIR88893.1"/>
    <property type="molecule type" value="Genomic_DNA"/>
</dbReference>
<accession>A0A2H0UR75</accession>
<name>A0A2H0UR75_9BACT</name>
<dbReference type="GO" id="GO:0016757">
    <property type="term" value="F:glycosyltransferase activity"/>
    <property type="evidence" value="ECO:0007669"/>
    <property type="project" value="UniProtKB-KW"/>
</dbReference>
<evidence type="ECO:0000256" key="2">
    <source>
        <dbReference type="ARBA" id="ARBA00022679"/>
    </source>
</evidence>
<feature type="domain" description="Glycosyl transferase family 1" evidence="3">
    <location>
        <begin position="172"/>
        <end position="334"/>
    </location>
</feature>
<evidence type="ECO:0000313" key="4">
    <source>
        <dbReference type="EMBL" id="PIR88893.1"/>
    </source>
</evidence>
<dbReference type="InterPro" id="IPR001296">
    <property type="entry name" value="Glyco_trans_1"/>
</dbReference>
<evidence type="ECO:0000259" key="3">
    <source>
        <dbReference type="Pfam" id="PF00534"/>
    </source>
</evidence>
<dbReference type="Gene3D" id="3.40.50.2000">
    <property type="entry name" value="Glycogen Phosphorylase B"/>
    <property type="match status" value="2"/>
</dbReference>
<reference evidence="5" key="1">
    <citation type="submission" date="2017-09" db="EMBL/GenBank/DDBJ databases">
        <title>Depth-based differentiation of microbial function through sediment-hosted aquifers and enrichment of novel symbionts in the deep terrestrial subsurface.</title>
        <authorList>
            <person name="Probst A.J."/>
            <person name="Ladd B."/>
            <person name="Jarett J.K."/>
            <person name="Geller-Mcgrath D.E."/>
            <person name="Sieber C.M.K."/>
            <person name="Emerson J.B."/>
            <person name="Anantharaman K."/>
            <person name="Thomas B.C."/>
            <person name="Malmstrom R."/>
            <person name="Stieglmeier M."/>
            <person name="Klingl A."/>
            <person name="Woyke T."/>
            <person name="Ryan C.M."/>
            <person name="Banfield J.F."/>
        </authorList>
    </citation>
    <scope>NUCLEOTIDE SEQUENCE [LARGE SCALE GENOMIC DNA]</scope>
</reference>
<evidence type="ECO:0000313" key="5">
    <source>
        <dbReference type="Proteomes" id="UP000231157"/>
    </source>
</evidence>
<keyword evidence="2 4" id="KW-0808">Transferase</keyword>
<sequence length="364" mass="41843">MYSNRKTILFIAGAKPTYPRNSGILELLRKNYDVIEITSPASSYIFRFPIVFLKFLFRRRRHFDAIFVSWMGHPIVPFLKIFSRKPIVFDAFLSLFDSICLERRKYKPSSFQGRLIFWLDKISCKLASIVVIDTNTHAAWFTKTFGIPRKKIKTFYICADVNFFTDKEEEMTDDLFVVEFHGGFIPLQGVPVILQAAKILSTHKDIVFRFLGNGPELSQMKKMTDEMHLVNVEFFEKFVPLTEVADFIQKSNVALGIFGLMGKTYRVIPNKAYEGMATRRAVVTVDSPAAREILTNGKDSLLSKPGDPKDLSEKILRLKNDPKLRAKIAEEGYNTFKRVCDPELRLGQINDFINEAISIHENRS</sequence>
<dbReference type="PANTHER" id="PTHR12526">
    <property type="entry name" value="GLYCOSYLTRANSFERASE"/>
    <property type="match status" value="1"/>
</dbReference>
<evidence type="ECO:0000256" key="1">
    <source>
        <dbReference type="ARBA" id="ARBA00022676"/>
    </source>
</evidence>
<dbReference type="SUPFAM" id="SSF53756">
    <property type="entry name" value="UDP-Glycosyltransferase/glycogen phosphorylase"/>
    <property type="match status" value="1"/>
</dbReference>
<organism evidence="4 5">
    <name type="scientific">Candidatus Harrisonbacteria bacterium CG10_big_fil_rev_8_21_14_0_10_40_38</name>
    <dbReference type="NCBI Taxonomy" id="1974583"/>
    <lineage>
        <taxon>Bacteria</taxon>
        <taxon>Candidatus Harrisoniibacteriota</taxon>
    </lineage>
</organism>
<gene>
    <name evidence="4" type="ORF">COU07_03280</name>
</gene>
<comment type="caution">
    <text evidence="4">The sequence shown here is derived from an EMBL/GenBank/DDBJ whole genome shotgun (WGS) entry which is preliminary data.</text>
</comment>
<dbReference type="AlphaFoldDB" id="A0A2H0UR75"/>
<proteinExistence type="predicted"/>